<dbReference type="EMBL" id="CP003155">
    <property type="protein sequence ID" value="AEV29485.1"/>
    <property type="molecule type" value="Genomic_DNA"/>
</dbReference>
<dbReference type="InterPro" id="IPR050627">
    <property type="entry name" value="Nitroreductase/BluB"/>
</dbReference>
<feature type="domain" description="Nitroreductase" evidence="1">
    <location>
        <begin position="4"/>
        <end position="53"/>
    </location>
</feature>
<dbReference type="SUPFAM" id="SSF55469">
    <property type="entry name" value="FMN-dependent nitroreductase-like"/>
    <property type="match status" value="1"/>
</dbReference>
<dbReference type="CDD" id="cd02150">
    <property type="entry name" value="nitroreductase"/>
    <property type="match status" value="1"/>
</dbReference>
<dbReference type="PANTHER" id="PTHR23026">
    <property type="entry name" value="NADPH NITROREDUCTASE"/>
    <property type="match status" value="1"/>
</dbReference>
<gene>
    <name evidence="2" type="ordered locus">SpiGrapes_1684</name>
</gene>
<name>G8QWY1_SPHPG</name>
<sequence>MEAINTRRSIRTYTDQEIESDKIEKLLRAGMQAPSSGNQQSWEFLVIQDKESLDILSLMSPYSRLAAKASLVIIPLNNDDRLKFAENWQQDLSAATENILLEAVALGLGAVWLGVAPNEEKMGYITNCFELPANLKPFALIAIGYPAKGSENKFVDRYDKTRVHYEKY</sequence>
<dbReference type="Pfam" id="PF00881">
    <property type="entry name" value="Nitroreductase"/>
    <property type="match status" value="2"/>
</dbReference>
<protein>
    <submittedName>
        <fullName evidence="2">Nitroreductase</fullName>
    </submittedName>
</protein>
<dbReference type="KEGG" id="sgp:SpiGrapes_1684"/>
<dbReference type="OrthoDB" id="9812105at2"/>
<dbReference type="RefSeq" id="WP_014270328.1">
    <property type="nucleotide sequence ID" value="NC_016633.1"/>
</dbReference>
<dbReference type="STRING" id="158190.SpiGrapes_1684"/>
<dbReference type="eggNOG" id="COG0778">
    <property type="taxonomic scope" value="Bacteria"/>
</dbReference>
<reference evidence="2 3" key="1">
    <citation type="submission" date="2011-11" db="EMBL/GenBank/DDBJ databases">
        <title>Complete sequence of Spirochaeta sp. grapes.</title>
        <authorList>
            <consortium name="US DOE Joint Genome Institute"/>
            <person name="Lucas S."/>
            <person name="Han J."/>
            <person name="Lapidus A."/>
            <person name="Cheng J.-F."/>
            <person name="Goodwin L."/>
            <person name="Pitluck S."/>
            <person name="Peters L."/>
            <person name="Ovchinnikova G."/>
            <person name="Munk A.C."/>
            <person name="Detter J.C."/>
            <person name="Han C."/>
            <person name="Tapia R."/>
            <person name="Land M."/>
            <person name="Hauser L."/>
            <person name="Kyrpides N."/>
            <person name="Ivanova N."/>
            <person name="Pagani I."/>
            <person name="Ritalahtilisa K."/>
            <person name="Loeffler F."/>
            <person name="Woyke T."/>
        </authorList>
    </citation>
    <scope>NUCLEOTIDE SEQUENCE [LARGE SCALE GENOMIC DNA]</scope>
    <source>
        <strain evidence="3">ATCC BAA-1885 / DSM 22778 / Grapes</strain>
    </source>
</reference>
<evidence type="ECO:0000259" key="1">
    <source>
        <dbReference type="Pfam" id="PF00881"/>
    </source>
</evidence>
<dbReference type="PANTHER" id="PTHR23026:SF123">
    <property type="entry name" value="NAD(P)H NITROREDUCTASE RV3131-RELATED"/>
    <property type="match status" value="1"/>
</dbReference>
<evidence type="ECO:0000313" key="3">
    <source>
        <dbReference type="Proteomes" id="UP000005632"/>
    </source>
</evidence>
<proteinExistence type="predicted"/>
<dbReference type="Gene3D" id="3.40.109.10">
    <property type="entry name" value="NADH Oxidase"/>
    <property type="match status" value="1"/>
</dbReference>
<dbReference type="HOGENOM" id="CLU_070764_7_3_12"/>
<evidence type="ECO:0000313" key="2">
    <source>
        <dbReference type="EMBL" id="AEV29485.1"/>
    </source>
</evidence>
<dbReference type="AlphaFoldDB" id="G8QWY1"/>
<keyword evidence="3" id="KW-1185">Reference proteome</keyword>
<dbReference type="InterPro" id="IPR000415">
    <property type="entry name" value="Nitroreductase-like"/>
</dbReference>
<accession>G8QWY1</accession>
<dbReference type="GO" id="GO:0016491">
    <property type="term" value="F:oxidoreductase activity"/>
    <property type="evidence" value="ECO:0007669"/>
    <property type="project" value="InterPro"/>
</dbReference>
<organism evidence="2 3">
    <name type="scientific">Sphaerochaeta pleomorpha (strain ATCC BAA-1885 / DSM 22778 / Grapes)</name>
    <dbReference type="NCBI Taxonomy" id="158190"/>
    <lineage>
        <taxon>Bacteria</taxon>
        <taxon>Pseudomonadati</taxon>
        <taxon>Spirochaetota</taxon>
        <taxon>Spirochaetia</taxon>
        <taxon>Spirochaetales</taxon>
        <taxon>Sphaerochaetaceae</taxon>
        <taxon>Sphaerochaeta</taxon>
    </lineage>
</organism>
<dbReference type="Proteomes" id="UP000005632">
    <property type="component" value="Chromosome"/>
</dbReference>
<dbReference type="InterPro" id="IPR029479">
    <property type="entry name" value="Nitroreductase"/>
</dbReference>
<feature type="domain" description="Nitroreductase" evidence="1">
    <location>
        <begin position="79"/>
        <end position="145"/>
    </location>
</feature>